<dbReference type="SUPFAM" id="SSF55874">
    <property type="entry name" value="ATPase domain of HSP90 chaperone/DNA topoisomerase II/histidine kinase"/>
    <property type="match status" value="1"/>
</dbReference>
<dbReference type="SUPFAM" id="SSF55785">
    <property type="entry name" value="PYP-like sensor domain (PAS domain)"/>
    <property type="match status" value="1"/>
</dbReference>
<accession>A0ABM8QDF4</accession>
<feature type="domain" description="Histidine kinase" evidence="8">
    <location>
        <begin position="532"/>
        <end position="764"/>
    </location>
</feature>
<dbReference type="NCBIfam" id="TIGR00229">
    <property type="entry name" value="sensory_box"/>
    <property type="match status" value="1"/>
</dbReference>
<dbReference type="PANTHER" id="PTHR43047">
    <property type="entry name" value="TWO-COMPONENT HISTIDINE PROTEIN KINASE"/>
    <property type="match status" value="1"/>
</dbReference>
<keyword evidence="7" id="KW-0175">Coiled coil</keyword>
<dbReference type="SUPFAM" id="SSF47384">
    <property type="entry name" value="Homodimeric domain of signal transducing histidine kinase"/>
    <property type="match status" value="1"/>
</dbReference>
<dbReference type="CDD" id="cd00082">
    <property type="entry name" value="HisKA"/>
    <property type="match status" value="1"/>
</dbReference>
<dbReference type="InterPro" id="IPR003660">
    <property type="entry name" value="HAMP_dom"/>
</dbReference>
<dbReference type="Gene3D" id="1.10.287.130">
    <property type="match status" value="1"/>
</dbReference>
<dbReference type="InterPro" id="IPR036097">
    <property type="entry name" value="HisK_dim/P_sf"/>
</dbReference>
<keyword evidence="6 10" id="KW-0418">Kinase</keyword>
<protein>
    <recommendedName>
        <fullName evidence="3">histidine kinase</fullName>
        <ecNumber evidence="3">2.7.13.3</ecNumber>
    </recommendedName>
</protein>
<dbReference type="Pfam" id="PF00989">
    <property type="entry name" value="PAS"/>
    <property type="match status" value="1"/>
</dbReference>
<dbReference type="SMART" id="SM00091">
    <property type="entry name" value="PAS"/>
    <property type="match status" value="1"/>
</dbReference>
<keyword evidence="5 10" id="KW-0808">Transferase</keyword>
<dbReference type="SMART" id="SM00387">
    <property type="entry name" value="HATPase_c"/>
    <property type="match status" value="1"/>
</dbReference>
<dbReference type="PANTHER" id="PTHR43047:SF72">
    <property type="entry name" value="OSMOSENSING HISTIDINE PROTEIN KINASE SLN1"/>
    <property type="match status" value="1"/>
</dbReference>
<evidence type="ECO:0000313" key="11">
    <source>
        <dbReference type="Proteomes" id="UP000675880"/>
    </source>
</evidence>
<dbReference type="Pfam" id="PF00672">
    <property type="entry name" value="HAMP"/>
    <property type="match status" value="1"/>
</dbReference>
<reference evidence="10 11" key="1">
    <citation type="submission" date="2021-02" db="EMBL/GenBank/DDBJ databases">
        <authorList>
            <person name="Han P."/>
        </authorList>
    </citation>
    <scope>NUCLEOTIDE SEQUENCE [LARGE SCALE GENOMIC DNA]</scope>
    <source>
        <strain evidence="10">Candidatus Nitrospira sp. ZN2</strain>
    </source>
</reference>
<dbReference type="GO" id="GO:0004673">
    <property type="term" value="F:protein histidine kinase activity"/>
    <property type="evidence" value="ECO:0007669"/>
    <property type="project" value="UniProtKB-EC"/>
</dbReference>
<name>A0ABM8QDF4_9BACT</name>
<dbReference type="Proteomes" id="UP000675880">
    <property type="component" value="Unassembled WGS sequence"/>
</dbReference>
<evidence type="ECO:0000313" key="10">
    <source>
        <dbReference type="EMBL" id="CAE6690368.1"/>
    </source>
</evidence>
<evidence type="ECO:0000256" key="4">
    <source>
        <dbReference type="ARBA" id="ARBA00022553"/>
    </source>
</evidence>
<gene>
    <name evidence="10" type="ORF">NSPZN2_10192</name>
</gene>
<organism evidence="10 11">
    <name type="scientific">Nitrospira defluvii</name>
    <dbReference type="NCBI Taxonomy" id="330214"/>
    <lineage>
        <taxon>Bacteria</taxon>
        <taxon>Pseudomonadati</taxon>
        <taxon>Nitrospirota</taxon>
        <taxon>Nitrospiria</taxon>
        <taxon>Nitrospirales</taxon>
        <taxon>Nitrospiraceae</taxon>
        <taxon>Nitrospira</taxon>
    </lineage>
</organism>
<dbReference type="RefSeq" id="WP_213040124.1">
    <property type="nucleotide sequence ID" value="NZ_CAJNBJ010000001.1"/>
</dbReference>
<proteinExistence type="predicted"/>
<dbReference type="InterPro" id="IPR013767">
    <property type="entry name" value="PAS_fold"/>
</dbReference>
<evidence type="ECO:0000256" key="6">
    <source>
        <dbReference type="ARBA" id="ARBA00022777"/>
    </source>
</evidence>
<keyword evidence="11" id="KW-1185">Reference proteome</keyword>
<dbReference type="CDD" id="cd00130">
    <property type="entry name" value="PAS"/>
    <property type="match status" value="1"/>
</dbReference>
<keyword evidence="4" id="KW-0597">Phosphoprotein</keyword>
<dbReference type="Gene3D" id="6.10.340.10">
    <property type="match status" value="1"/>
</dbReference>
<feature type="coiled-coil region" evidence="7">
    <location>
        <begin position="368"/>
        <end position="398"/>
    </location>
</feature>
<dbReference type="InterPro" id="IPR035965">
    <property type="entry name" value="PAS-like_dom_sf"/>
</dbReference>
<dbReference type="PRINTS" id="PR00344">
    <property type="entry name" value="BCTRLSENSOR"/>
</dbReference>
<dbReference type="CDD" id="cd00075">
    <property type="entry name" value="HATPase"/>
    <property type="match status" value="1"/>
</dbReference>
<evidence type="ECO:0000256" key="2">
    <source>
        <dbReference type="ARBA" id="ARBA00004370"/>
    </source>
</evidence>
<dbReference type="Pfam" id="PF02518">
    <property type="entry name" value="HATPase_c"/>
    <property type="match status" value="1"/>
</dbReference>
<evidence type="ECO:0000256" key="5">
    <source>
        <dbReference type="ARBA" id="ARBA00022679"/>
    </source>
</evidence>
<dbReference type="Gene3D" id="3.30.565.10">
    <property type="entry name" value="Histidine kinase-like ATPase, C-terminal domain"/>
    <property type="match status" value="1"/>
</dbReference>
<dbReference type="InterPro" id="IPR004358">
    <property type="entry name" value="Sig_transdc_His_kin-like_C"/>
</dbReference>
<evidence type="ECO:0000259" key="8">
    <source>
        <dbReference type="PROSITE" id="PS50109"/>
    </source>
</evidence>
<dbReference type="InterPro" id="IPR036890">
    <property type="entry name" value="HATPase_C_sf"/>
</dbReference>
<dbReference type="PROSITE" id="PS50885">
    <property type="entry name" value="HAMP"/>
    <property type="match status" value="1"/>
</dbReference>
<dbReference type="Gene3D" id="3.30.450.20">
    <property type="entry name" value="PAS domain"/>
    <property type="match status" value="1"/>
</dbReference>
<dbReference type="InterPro" id="IPR003661">
    <property type="entry name" value="HisK_dim/P_dom"/>
</dbReference>
<dbReference type="EC" id="2.7.13.3" evidence="3"/>
<dbReference type="SMART" id="SM00304">
    <property type="entry name" value="HAMP"/>
    <property type="match status" value="1"/>
</dbReference>
<dbReference type="InterPro" id="IPR005467">
    <property type="entry name" value="His_kinase_dom"/>
</dbReference>
<dbReference type="SMART" id="SM00388">
    <property type="entry name" value="HisKA"/>
    <property type="match status" value="1"/>
</dbReference>
<dbReference type="Pfam" id="PF00512">
    <property type="entry name" value="HisKA"/>
    <property type="match status" value="1"/>
</dbReference>
<dbReference type="InterPro" id="IPR003594">
    <property type="entry name" value="HATPase_dom"/>
</dbReference>
<comment type="caution">
    <text evidence="10">The sequence shown here is derived from an EMBL/GenBank/DDBJ whole genome shotgun (WGS) entry which is preliminary data.</text>
</comment>
<evidence type="ECO:0000256" key="1">
    <source>
        <dbReference type="ARBA" id="ARBA00000085"/>
    </source>
</evidence>
<dbReference type="InterPro" id="IPR000014">
    <property type="entry name" value="PAS"/>
</dbReference>
<dbReference type="EMBL" id="CAJNBJ010000001">
    <property type="protein sequence ID" value="CAE6690368.1"/>
    <property type="molecule type" value="Genomic_DNA"/>
</dbReference>
<evidence type="ECO:0000256" key="7">
    <source>
        <dbReference type="SAM" id="Coils"/>
    </source>
</evidence>
<comment type="subcellular location">
    <subcellularLocation>
        <location evidence="2">Membrane</location>
    </subcellularLocation>
</comment>
<sequence>MAAVMRQRVSLQSLVTLSVLAVGLVSGTVGLAYAYWHARQSLQTTVGITFQEIARQSADKAALLLTGEIEWVQRLAALPDLRTSVEGTLLPAQAARQVERWREAQHRYFHSLAIVRADGQLVGGRLSDSVREFYARQPWWTMVVQEGHSWAGPLTVDEEGHGYWEVAVPIGERGEAVRGVLKVVIGTDRILSSILGSRLGRTGHMMLLDDHGTILACSALAPTLHMPLPASVTQWGTEGNAVRWARVNQDSHGGQESIIGMAPVVLSAQVVRAPAWSILVQQDPIETFEPLAALLGKLGAFWIGTSVFMVWLRWRLGRRIVRPLGTLSERINRMADGGTPATFLASSPGEASGIEEIDRLAASFDDLAQRLELASQAKEQYVRRLEQANVDLATSEEHYRLLWDHAVDTKILVDPLGVVQAVNRRGEVMLARPASTLLHRPVLDLVAEAERLRLQTQLNLVLHRGAEVSAGVMGVPTPGGDLTMEIDCVPVTKAGRIESIMVQLRDLTEQKTLEQQLLRSERLASLSQFASMFAHDIRNPLAGIKKTLEWLSGRPEMAQDLPRRCLEDLRFTTDLLLGMINDMLDVYQEHYSGLPLSTSPVAASLLLQETLRLFRSEAEAQGVRFAVRTPSDEVWLWGDGRRLQRVLINLLHNALKYSPPQGTITMTLQVEETPMSNATLPGEPSPGVMVTICIEDEGPGIAPEDVPHLFEMFFRKKDGQDYRIGRGLGLHFCRLVVEAHGGRITAGNRRAGGAVLTVALPVRQEQSCLSPS</sequence>
<evidence type="ECO:0000256" key="3">
    <source>
        <dbReference type="ARBA" id="ARBA00012438"/>
    </source>
</evidence>
<evidence type="ECO:0000259" key="9">
    <source>
        <dbReference type="PROSITE" id="PS50885"/>
    </source>
</evidence>
<dbReference type="PROSITE" id="PS50109">
    <property type="entry name" value="HIS_KIN"/>
    <property type="match status" value="1"/>
</dbReference>
<comment type="catalytic activity">
    <reaction evidence="1">
        <text>ATP + protein L-histidine = ADP + protein N-phospho-L-histidine.</text>
        <dbReference type="EC" id="2.7.13.3"/>
    </reaction>
</comment>
<feature type="domain" description="HAMP" evidence="9">
    <location>
        <begin position="318"/>
        <end position="376"/>
    </location>
</feature>